<dbReference type="SUPFAM" id="SSF53649">
    <property type="entry name" value="Alkaline phosphatase-like"/>
    <property type="match status" value="1"/>
</dbReference>
<dbReference type="AlphaFoldDB" id="A0AAD7UP29"/>
<dbReference type="PANTHER" id="PTHR45953">
    <property type="entry name" value="IDURONATE 2-SULFATASE"/>
    <property type="match status" value="1"/>
</dbReference>
<dbReference type="InterPro" id="IPR000917">
    <property type="entry name" value="Sulfatase_N"/>
</dbReference>
<reference evidence="8" key="1">
    <citation type="submission" date="2023-01" db="EMBL/GenBank/DDBJ databases">
        <title>Metagenome sequencing of chrysophaentin producing Chrysophaeum taylorii.</title>
        <authorList>
            <person name="Davison J."/>
            <person name="Bewley C."/>
        </authorList>
    </citation>
    <scope>NUCLEOTIDE SEQUENCE</scope>
    <source>
        <strain evidence="8">NIES-1699</strain>
    </source>
</reference>
<keyword evidence="6" id="KW-0106">Calcium</keyword>
<comment type="similarity">
    <text evidence="2">Belongs to the sulfatase family.</text>
</comment>
<evidence type="ECO:0000256" key="6">
    <source>
        <dbReference type="ARBA" id="ARBA00022837"/>
    </source>
</evidence>
<dbReference type="PANTHER" id="PTHR45953:SF1">
    <property type="entry name" value="IDURONATE 2-SULFATASE"/>
    <property type="match status" value="1"/>
</dbReference>
<dbReference type="GO" id="GO:0005737">
    <property type="term" value="C:cytoplasm"/>
    <property type="evidence" value="ECO:0007669"/>
    <property type="project" value="TreeGrafter"/>
</dbReference>
<dbReference type="Gene3D" id="3.40.720.10">
    <property type="entry name" value="Alkaline Phosphatase, subunit A"/>
    <property type="match status" value="1"/>
</dbReference>
<dbReference type="InterPro" id="IPR017850">
    <property type="entry name" value="Alkaline_phosphatase_core_sf"/>
</dbReference>
<dbReference type="GO" id="GO:0046872">
    <property type="term" value="F:metal ion binding"/>
    <property type="evidence" value="ECO:0007669"/>
    <property type="project" value="UniProtKB-KW"/>
</dbReference>
<evidence type="ECO:0000256" key="2">
    <source>
        <dbReference type="ARBA" id="ARBA00008779"/>
    </source>
</evidence>
<keyword evidence="3" id="KW-0479">Metal-binding</keyword>
<evidence type="ECO:0000256" key="5">
    <source>
        <dbReference type="ARBA" id="ARBA00022801"/>
    </source>
</evidence>
<evidence type="ECO:0000259" key="7">
    <source>
        <dbReference type="Pfam" id="PF00884"/>
    </source>
</evidence>
<evidence type="ECO:0000256" key="3">
    <source>
        <dbReference type="ARBA" id="ARBA00022723"/>
    </source>
</evidence>
<evidence type="ECO:0000256" key="4">
    <source>
        <dbReference type="ARBA" id="ARBA00022729"/>
    </source>
</evidence>
<evidence type="ECO:0000313" key="9">
    <source>
        <dbReference type="Proteomes" id="UP001230188"/>
    </source>
</evidence>
<feature type="domain" description="Sulfatase N-terminal" evidence="7">
    <location>
        <begin position="2"/>
        <end position="345"/>
    </location>
</feature>
<accession>A0AAD7UP29</accession>
<dbReference type="Proteomes" id="UP001230188">
    <property type="component" value="Unassembled WGS sequence"/>
</dbReference>
<keyword evidence="9" id="KW-1185">Reference proteome</keyword>
<keyword evidence="5" id="KW-0378">Hydrolase</keyword>
<name>A0AAD7UP29_9STRA</name>
<gene>
    <name evidence="8" type="ORF">CTAYLR_002048</name>
</gene>
<keyword evidence="4" id="KW-0732">Signal</keyword>
<sequence>MNILWLIVDDLRPQLGSYGQGATLTPALDALAAESVVFEMAYAQFAVCAPSRNSFMSGRRPDRTQAFNFLDDFREVGANWTTLPEHFKNNGYLTLGGGKTFHPDLPPDYDEPYSWSQDVPYFPFVEDSCNNSVPPYNFSDDDICTVADGSSLFDSKMAVEAMKWIDEAGVTPFFFAVGIRRPHLPWIVPLEFYDMYANATIPALSQPTLPEGIHNIAWSSEAFSRATLGGRAYANKGPFEPSFDPNVTAELTRGYMVAVSWADAQMGRIINHLDERDEEKNTIVVVHGDHGYQLGEKACWTKHTNLELGTRVPLIIRVPAAARQPRRVRVPVELVDLYKTLSDLARLPEPEPGVQGKSLAKFFFENNKSTTTTEETQQWAAYAQYDRCPTQSEIDNDDDDNNNVTKFHGSCKRVEKEDIYYMGYTIRTLAYRYVCWMRFDGATLAARWTDCDHHRQHNNNDGSFFCARELYYHGEEEDLGDFNGFETTNLAYNATYRPVRDALHARLRAHFHQPHKIR</sequence>
<dbReference type="GO" id="GO:0004423">
    <property type="term" value="F:iduronate-2-sulfatase activity"/>
    <property type="evidence" value="ECO:0007669"/>
    <property type="project" value="InterPro"/>
</dbReference>
<organism evidence="8 9">
    <name type="scientific">Chrysophaeum taylorii</name>
    <dbReference type="NCBI Taxonomy" id="2483200"/>
    <lineage>
        <taxon>Eukaryota</taxon>
        <taxon>Sar</taxon>
        <taxon>Stramenopiles</taxon>
        <taxon>Ochrophyta</taxon>
        <taxon>Pelagophyceae</taxon>
        <taxon>Pelagomonadales</taxon>
        <taxon>Pelagomonadaceae</taxon>
        <taxon>Chrysophaeum</taxon>
    </lineage>
</organism>
<evidence type="ECO:0000313" key="8">
    <source>
        <dbReference type="EMBL" id="KAJ8612822.1"/>
    </source>
</evidence>
<comment type="caution">
    <text evidence="8">The sequence shown here is derived from an EMBL/GenBank/DDBJ whole genome shotgun (WGS) entry which is preliminary data.</text>
</comment>
<dbReference type="Pfam" id="PF00884">
    <property type="entry name" value="Sulfatase"/>
    <property type="match status" value="1"/>
</dbReference>
<evidence type="ECO:0000256" key="1">
    <source>
        <dbReference type="ARBA" id="ARBA00001913"/>
    </source>
</evidence>
<proteinExistence type="inferred from homology"/>
<protein>
    <recommendedName>
        <fullName evidence="7">Sulfatase N-terminal domain-containing protein</fullName>
    </recommendedName>
</protein>
<dbReference type="InterPro" id="IPR035874">
    <property type="entry name" value="IDS"/>
</dbReference>
<comment type="cofactor">
    <cofactor evidence="1">
        <name>Ca(2+)</name>
        <dbReference type="ChEBI" id="CHEBI:29108"/>
    </cofactor>
</comment>
<dbReference type="EMBL" id="JAQMWT010000040">
    <property type="protein sequence ID" value="KAJ8612822.1"/>
    <property type="molecule type" value="Genomic_DNA"/>
</dbReference>
<dbReference type="CDD" id="cd16030">
    <property type="entry name" value="iduronate-2-sulfatase"/>
    <property type="match status" value="1"/>
</dbReference>